<keyword evidence="2" id="KW-1185">Reference proteome</keyword>
<dbReference type="InterPro" id="IPR009922">
    <property type="entry name" value="DUF1457"/>
</dbReference>
<comment type="caution">
    <text evidence="1">The sequence shown here is derived from an EMBL/GenBank/DDBJ whole genome shotgun (WGS) entry which is preliminary data.</text>
</comment>
<evidence type="ECO:0000313" key="2">
    <source>
        <dbReference type="Proteomes" id="UP000253941"/>
    </source>
</evidence>
<name>A0A369TAQ9_9PROT</name>
<dbReference type="AlphaFoldDB" id="A0A369TAQ9"/>
<proteinExistence type="predicted"/>
<dbReference type="EMBL" id="QPMH01000008">
    <property type="protein sequence ID" value="RDD61962.1"/>
    <property type="molecule type" value="Genomic_DNA"/>
</dbReference>
<reference evidence="1 2" key="1">
    <citation type="submission" date="2018-07" db="EMBL/GenBank/DDBJ databases">
        <title>Venubactetium sediminum gen. nov., sp. nov., isolated from a marine solar saltern.</title>
        <authorList>
            <person name="Wang S."/>
        </authorList>
    </citation>
    <scope>NUCLEOTIDE SEQUENCE [LARGE SCALE GENOMIC DNA]</scope>
    <source>
        <strain evidence="1 2">WD2A32</strain>
    </source>
</reference>
<dbReference type="Pfam" id="PF07310">
    <property type="entry name" value="PAS_5"/>
    <property type="match status" value="1"/>
</dbReference>
<sequence length="217" mass="25188">MLLCRGPMPATSSRNARHFLFVIRQFCCWHSLNPSAIDRSTLHPVPDVCRWQKHLSGKTSNKGMIRNIDEELLPDLHARELWNWWKEGERHGIPRKRSDFDPTDFPRVLPGITLFEVERKPWRFRIRLVGTRIAEETGHDTTGYYLDELPNTEKVAARARWAAETRQPYFLPMTPVTWTPNNFKLYATLALPLVDDSGETNMILYYMSFANASDAGK</sequence>
<evidence type="ECO:0000313" key="1">
    <source>
        <dbReference type="EMBL" id="RDD61962.1"/>
    </source>
</evidence>
<accession>A0A369TAQ9</accession>
<organism evidence="1 2">
    <name type="scientific">Ferruginivarius sediminum</name>
    <dbReference type="NCBI Taxonomy" id="2661937"/>
    <lineage>
        <taxon>Bacteria</taxon>
        <taxon>Pseudomonadati</taxon>
        <taxon>Pseudomonadota</taxon>
        <taxon>Alphaproteobacteria</taxon>
        <taxon>Rhodospirillales</taxon>
        <taxon>Rhodospirillaceae</taxon>
        <taxon>Ferruginivarius</taxon>
    </lineage>
</organism>
<gene>
    <name evidence="1" type="ORF">DRB17_10790</name>
</gene>
<dbReference type="Proteomes" id="UP000253941">
    <property type="component" value="Unassembled WGS sequence"/>
</dbReference>
<protein>
    <submittedName>
        <fullName evidence="1">PAS domain-containing protein</fullName>
    </submittedName>
</protein>